<evidence type="ECO:0000256" key="2">
    <source>
        <dbReference type="ARBA" id="ARBA00012185"/>
    </source>
</evidence>
<dbReference type="HOGENOM" id="CLU_3021136_0_0_2"/>
<dbReference type="SUPFAM" id="SSF53335">
    <property type="entry name" value="S-adenosyl-L-methionine-dependent methyltransferases"/>
    <property type="match status" value="1"/>
</dbReference>
<evidence type="ECO:0000313" key="9">
    <source>
        <dbReference type="Proteomes" id="UP000002307"/>
    </source>
</evidence>
<dbReference type="GO" id="GO:0015667">
    <property type="term" value="F:site-specific DNA-methyltransferase (cytosine-N4-specific) activity"/>
    <property type="evidence" value="ECO:0007669"/>
    <property type="project" value="UniProtKB-EC"/>
</dbReference>
<name>C3N5Y3_SACI3</name>
<evidence type="ECO:0000256" key="3">
    <source>
        <dbReference type="ARBA" id="ARBA00022603"/>
    </source>
</evidence>
<dbReference type="GO" id="GO:0032259">
    <property type="term" value="P:methylation"/>
    <property type="evidence" value="ECO:0007669"/>
    <property type="project" value="UniProtKB-KW"/>
</dbReference>
<comment type="similarity">
    <text evidence="1">Belongs to the N(4)/N(6)-methyltransferase family. N(4) subfamily.</text>
</comment>
<evidence type="ECO:0000256" key="5">
    <source>
        <dbReference type="ARBA" id="ARBA00022691"/>
    </source>
</evidence>
<proteinExistence type="inferred from homology"/>
<dbReference type="GO" id="GO:0003677">
    <property type="term" value="F:DNA binding"/>
    <property type="evidence" value="ECO:0007669"/>
    <property type="project" value="InterPro"/>
</dbReference>
<evidence type="ECO:0000313" key="8">
    <source>
        <dbReference type="EMBL" id="ACP55408.1"/>
    </source>
</evidence>
<evidence type="ECO:0000256" key="4">
    <source>
        <dbReference type="ARBA" id="ARBA00022679"/>
    </source>
</evidence>
<dbReference type="Gene3D" id="3.40.50.150">
    <property type="entry name" value="Vaccinia Virus protein VP39"/>
    <property type="match status" value="1"/>
</dbReference>
<dbReference type="KEGG" id="sim:M1627_1525"/>
<dbReference type="EC" id="2.1.1.113" evidence="2"/>
<sequence>METLSKDLWKEKFLDKLIVGDSLKLLKEIPDNSINLIITSPPYFQQRDYEVDGVL</sequence>
<dbReference type="PROSITE" id="PS00093">
    <property type="entry name" value="N4_MTASE"/>
    <property type="match status" value="1"/>
</dbReference>
<accession>C3N5Y3</accession>
<protein>
    <recommendedName>
        <fullName evidence="2">site-specific DNA-methyltransferase (cytosine-N(4)-specific)</fullName>
        <ecNumber evidence="2">2.1.1.113</ecNumber>
    </recommendedName>
</protein>
<dbReference type="InterPro" id="IPR029063">
    <property type="entry name" value="SAM-dependent_MTases_sf"/>
</dbReference>
<evidence type="ECO:0000256" key="1">
    <source>
        <dbReference type="ARBA" id="ARBA00010203"/>
    </source>
</evidence>
<dbReference type="GO" id="GO:0009307">
    <property type="term" value="P:DNA restriction-modification system"/>
    <property type="evidence" value="ECO:0007669"/>
    <property type="project" value="UniProtKB-KW"/>
</dbReference>
<organism evidence="8 9">
    <name type="scientific">Saccharolobus islandicus (strain M.16.27)</name>
    <name type="common">Sulfolobus islandicus</name>
    <dbReference type="NCBI Taxonomy" id="427318"/>
    <lineage>
        <taxon>Archaea</taxon>
        <taxon>Thermoproteota</taxon>
        <taxon>Thermoprotei</taxon>
        <taxon>Sulfolobales</taxon>
        <taxon>Sulfolobaceae</taxon>
        <taxon>Saccharolobus</taxon>
    </lineage>
</organism>
<comment type="catalytic activity">
    <reaction evidence="7">
        <text>a 2'-deoxycytidine in DNA + S-adenosyl-L-methionine = an N(4)-methyl-2'-deoxycytidine in DNA + S-adenosyl-L-homocysteine + H(+)</text>
        <dbReference type="Rhea" id="RHEA:16857"/>
        <dbReference type="Rhea" id="RHEA-COMP:11369"/>
        <dbReference type="Rhea" id="RHEA-COMP:13674"/>
        <dbReference type="ChEBI" id="CHEBI:15378"/>
        <dbReference type="ChEBI" id="CHEBI:57856"/>
        <dbReference type="ChEBI" id="CHEBI:59789"/>
        <dbReference type="ChEBI" id="CHEBI:85452"/>
        <dbReference type="ChEBI" id="CHEBI:137933"/>
        <dbReference type="EC" id="2.1.1.113"/>
    </reaction>
</comment>
<evidence type="ECO:0000256" key="6">
    <source>
        <dbReference type="ARBA" id="ARBA00022747"/>
    </source>
</evidence>
<dbReference type="Proteomes" id="UP000002307">
    <property type="component" value="Chromosome"/>
</dbReference>
<dbReference type="AlphaFoldDB" id="C3N5Y3"/>
<keyword evidence="5" id="KW-0949">S-adenosyl-L-methionine</keyword>
<gene>
    <name evidence="8" type="ordered locus">M1627_1525</name>
</gene>
<keyword evidence="4" id="KW-0808">Transferase</keyword>
<keyword evidence="3" id="KW-0489">Methyltransferase</keyword>
<dbReference type="EMBL" id="CP001401">
    <property type="protein sequence ID" value="ACP55408.1"/>
    <property type="molecule type" value="Genomic_DNA"/>
</dbReference>
<evidence type="ECO:0000256" key="7">
    <source>
        <dbReference type="ARBA" id="ARBA00049120"/>
    </source>
</evidence>
<dbReference type="InterPro" id="IPR017985">
    <property type="entry name" value="MeTrfase_CN4_CS"/>
</dbReference>
<reference evidence="8 9" key="1">
    <citation type="journal article" date="2009" name="Proc. Natl. Acad. Sci. U.S.A.">
        <title>Biogeography of the Sulfolobus islandicus pan-genome.</title>
        <authorList>
            <person name="Reno M.L."/>
            <person name="Held N.L."/>
            <person name="Fields C.J."/>
            <person name="Burke P.V."/>
            <person name="Whitaker R.J."/>
        </authorList>
    </citation>
    <scope>NUCLEOTIDE SEQUENCE [LARGE SCALE GENOMIC DNA]</scope>
    <source>
        <strain evidence="8 9">M.16.27</strain>
    </source>
</reference>
<keyword evidence="6" id="KW-0680">Restriction system</keyword>